<dbReference type="SUPFAM" id="SSF52540">
    <property type="entry name" value="P-loop containing nucleoside triphosphate hydrolases"/>
    <property type="match status" value="2"/>
</dbReference>
<keyword evidence="2 4" id="KW-0067">ATP-binding</keyword>
<feature type="domain" description="ABC transporter" evidence="3">
    <location>
        <begin position="374"/>
        <end position="564"/>
    </location>
</feature>
<protein>
    <submittedName>
        <fullName evidence="4">ABC transporter ATP-binding protein</fullName>
    </submittedName>
</protein>
<keyword evidence="5" id="KW-1185">Reference proteome</keyword>
<feature type="domain" description="ABC transporter" evidence="3">
    <location>
        <begin position="10"/>
        <end position="284"/>
    </location>
</feature>
<proteinExistence type="predicted"/>
<evidence type="ECO:0000256" key="1">
    <source>
        <dbReference type="ARBA" id="ARBA00022741"/>
    </source>
</evidence>
<dbReference type="STRING" id="1837282.A6F49_16485"/>
<dbReference type="InterPro" id="IPR051309">
    <property type="entry name" value="ABCF_ATPase"/>
</dbReference>
<keyword evidence="1" id="KW-0547">Nucleotide-binding</keyword>
<dbReference type="InterPro" id="IPR003593">
    <property type="entry name" value="AAA+_ATPase"/>
</dbReference>
<dbReference type="PROSITE" id="PS00211">
    <property type="entry name" value="ABC_TRANSPORTER_1"/>
    <property type="match status" value="2"/>
</dbReference>
<evidence type="ECO:0000259" key="3">
    <source>
        <dbReference type="PROSITE" id="PS50893"/>
    </source>
</evidence>
<reference evidence="4 5" key="1">
    <citation type="submission" date="2016-04" db="EMBL/GenBank/DDBJ databases">
        <title>First whole genome shotgun sequence of the bacterium Enteractinococcus sp. strain UASWS1574.</title>
        <authorList>
            <person name="Crovadore J."/>
            <person name="Chablais R."/>
            <person name="Lefort F."/>
        </authorList>
    </citation>
    <scope>NUCLEOTIDE SEQUENCE [LARGE SCALE GENOMIC DNA]</scope>
    <source>
        <strain evidence="4 5">UASWS1574</strain>
    </source>
</reference>
<evidence type="ECO:0000256" key="2">
    <source>
        <dbReference type="ARBA" id="ARBA00022840"/>
    </source>
</evidence>
<evidence type="ECO:0000313" key="4">
    <source>
        <dbReference type="EMBL" id="OAV59439.1"/>
    </source>
</evidence>
<accession>A0A1B7LWM8</accession>
<dbReference type="Proteomes" id="UP000078292">
    <property type="component" value="Unassembled WGS sequence"/>
</dbReference>
<dbReference type="InterPro" id="IPR017871">
    <property type="entry name" value="ABC_transporter-like_CS"/>
</dbReference>
<dbReference type="FunFam" id="3.40.50.300:FF:000011">
    <property type="entry name" value="Putative ABC transporter ATP-binding component"/>
    <property type="match status" value="1"/>
</dbReference>
<dbReference type="RefSeq" id="WP_043058622.1">
    <property type="nucleotide sequence ID" value="NZ_LXEY01000022.1"/>
</dbReference>
<dbReference type="EMBL" id="LXEY01000022">
    <property type="protein sequence ID" value="OAV59439.1"/>
    <property type="molecule type" value="Genomic_DNA"/>
</dbReference>
<dbReference type="PANTHER" id="PTHR42855:SF1">
    <property type="entry name" value="ABC TRANSPORTER DOMAIN-CONTAINING PROTEIN"/>
    <property type="match status" value="1"/>
</dbReference>
<evidence type="ECO:0000313" key="5">
    <source>
        <dbReference type="Proteomes" id="UP000078292"/>
    </source>
</evidence>
<organism evidence="4 5">
    <name type="scientific">Enteractinococcus helveticum</name>
    <dbReference type="NCBI Taxonomy" id="1837282"/>
    <lineage>
        <taxon>Bacteria</taxon>
        <taxon>Bacillati</taxon>
        <taxon>Actinomycetota</taxon>
        <taxon>Actinomycetes</taxon>
        <taxon>Micrococcales</taxon>
        <taxon>Micrococcaceae</taxon>
    </lineage>
</organism>
<dbReference type="InterPro" id="IPR003439">
    <property type="entry name" value="ABC_transporter-like_ATP-bd"/>
</dbReference>
<dbReference type="Pfam" id="PF00005">
    <property type="entry name" value="ABC_tran"/>
    <property type="match status" value="2"/>
</dbReference>
<name>A0A1B7LWM8_9MICC</name>
<dbReference type="GO" id="GO:0005524">
    <property type="term" value="F:ATP binding"/>
    <property type="evidence" value="ECO:0007669"/>
    <property type="project" value="UniProtKB-KW"/>
</dbReference>
<dbReference type="PROSITE" id="PS50893">
    <property type="entry name" value="ABC_TRANSPORTER_2"/>
    <property type="match status" value="2"/>
</dbReference>
<dbReference type="GO" id="GO:0016887">
    <property type="term" value="F:ATP hydrolysis activity"/>
    <property type="evidence" value="ECO:0007669"/>
    <property type="project" value="InterPro"/>
</dbReference>
<dbReference type="AlphaFoldDB" id="A0A1B7LWM8"/>
<comment type="caution">
    <text evidence="4">The sequence shown here is derived from an EMBL/GenBank/DDBJ whole genome shotgun (WGS) entry which is preliminary data.</text>
</comment>
<dbReference type="InterPro" id="IPR027417">
    <property type="entry name" value="P-loop_NTPase"/>
</dbReference>
<gene>
    <name evidence="4" type="ORF">A6F49_16485</name>
</gene>
<dbReference type="Gene3D" id="3.40.50.300">
    <property type="entry name" value="P-loop containing nucleotide triphosphate hydrolases"/>
    <property type="match status" value="2"/>
</dbReference>
<dbReference type="SMART" id="SM00382">
    <property type="entry name" value="AAA"/>
    <property type="match status" value="2"/>
</dbReference>
<dbReference type="CDD" id="cd03221">
    <property type="entry name" value="ABCF_EF-3"/>
    <property type="match status" value="1"/>
</dbReference>
<dbReference type="PANTHER" id="PTHR42855">
    <property type="entry name" value="ABC TRANSPORTER ATP-BINDING SUBUNIT"/>
    <property type="match status" value="1"/>
</dbReference>
<sequence length="564" mass="62121">MSSFTSFTHLKVSGISKSFPDRRVFTNISFSVAHHERVGIIGENGSGKTTLLSILAGELPSDAGTVELFAPQGEDLHIGLLHQQPQFPGSLTVAEVLERSIARLRTAEAQVADAAAAIATTPEASGAMHDYMAALDVAERLGAWGIEAHLETTMHGLGLDELARDKTVDQLSGGQRARLAMASLLLSSPDILLLDEPTNHLDDSALQYLTTVIADWHGPVILVSHDRAFLDETVVSILDLDPAPRQIAAQTHHDVLPSIGVTRFSGTYSDYVRYQREARQRWQHQFDQEQAEIKRLRAAVHEQQVVGHSDWKPRTESRIAKKFYADRNAKVVARRVNDARSRLAEAEQHQIVKPPEPLIFQGLDAATEDSETTIPVDEALIRAQNIRVARRLDPVSLNLSQGEHLLITGANGTGKSTLLEVLSGALTPTGGTLECAADATYRMLRQESSWDEVADQTARAVYEQTVGFERAQVVPLSTFGLLSPRDENRPIATLSVGQQRRLDLAVLLANPPEVLLLDEPTNHLSLVLVTELEASMEHYPGTVIVASHDRWLRERWQGKRLHLQ</sequence>